<dbReference type="InterPro" id="IPR036259">
    <property type="entry name" value="MFS_trans_sf"/>
</dbReference>
<feature type="transmembrane region" description="Helical" evidence="6">
    <location>
        <begin position="405"/>
        <end position="425"/>
    </location>
</feature>
<reference evidence="8" key="1">
    <citation type="submission" date="2016-10" db="EMBL/GenBank/DDBJ databases">
        <authorList>
            <person name="Varghese N."/>
            <person name="Submissions S."/>
        </authorList>
    </citation>
    <scope>NUCLEOTIDE SEQUENCE [LARGE SCALE GENOMIC DNA]</scope>
    <source>
        <strain evidence="8">DSM 17724</strain>
    </source>
</reference>
<dbReference type="PANTHER" id="PTHR42718">
    <property type="entry name" value="MAJOR FACILITATOR SUPERFAMILY MULTIDRUG TRANSPORTER MFSC"/>
    <property type="match status" value="1"/>
</dbReference>
<feature type="transmembrane region" description="Helical" evidence="6">
    <location>
        <begin position="20"/>
        <end position="47"/>
    </location>
</feature>
<dbReference type="GO" id="GO:0016020">
    <property type="term" value="C:membrane"/>
    <property type="evidence" value="ECO:0007669"/>
    <property type="project" value="UniProtKB-SubCell"/>
</dbReference>
<dbReference type="EMBL" id="FOIU01000003">
    <property type="protein sequence ID" value="SEW47073.1"/>
    <property type="molecule type" value="Genomic_DNA"/>
</dbReference>
<accession>A0A1I0RZL9</accession>
<organism evidence="7 8">
    <name type="scientific">Chryseobacterium wanjuense</name>
    <dbReference type="NCBI Taxonomy" id="356305"/>
    <lineage>
        <taxon>Bacteria</taxon>
        <taxon>Pseudomonadati</taxon>
        <taxon>Bacteroidota</taxon>
        <taxon>Flavobacteriia</taxon>
        <taxon>Flavobacteriales</taxon>
        <taxon>Weeksellaceae</taxon>
        <taxon>Chryseobacterium group</taxon>
        <taxon>Chryseobacterium</taxon>
    </lineage>
</organism>
<feature type="transmembrane region" description="Helical" evidence="6">
    <location>
        <begin position="172"/>
        <end position="190"/>
    </location>
</feature>
<keyword evidence="4 6" id="KW-1133">Transmembrane helix</keyword>
<evidence type="ECO:0000313" key="7">
    <source>
        <dbReference type="EMBL" id="SEW47073.1"/>
    </source>
</evidence>
<evidence type="ECO:0000256" key="1">
    <source>
        <dbReference type="ARBA" id="ARBA00004141"/>
    </source>
</evidence>
<keyword evidence="5 6" id="KW-0472">Membrane</keyword>
<comment type="subcellular location">
    <subcellularLocation>
        <location evidence="1">Membrane</location>
        <topology evidence="1">Multi-pass membrane protein</topology>
    </subcellularLocation>
</comment>
<evidence type="ECO:0000256" key="2">
    <source>
        <dbReference type="ARBA" id="ARBA00022448"/>
    </source>
</evidence>
<protein>
    <recommendedName>
        <fullName evidence="9">Beta-carotene 15,15'-monooxygenase</fullName>
    </recommendedName>
</protein>
<keyword evidence="3 6" id="KW-0812">Transmembrane</keyword>
<gene>
    <name evidence="7" type="ORF">SAMN05421841_3431</name>
</gene>
<evidence type="ECO:0000256" key="5">
    <source>
        <dbReference type="ARBA" id="ARBA00023136"/>
    </source>
</evidence>
<dbReference type="SUPFAM" id="SSF103473">
    <property type="entry name" value="MFS general substrate transporter"/>
    <property type="match status" value="1"/>
</dbReference>
<evidence type="ECO:0008006" key="9">
    <source>
        <dbReference type="Google" id="ProtNLM"/>
    </source>
</evidence>
<dbReference type="Gene3D" id="1.20.1250.20">
    <property type="entry name" value="MFS general substrate transporter like domains"/>
    <property type="match status" value="1"/>
</dbReference>
<dbReference type="OrthoDB" id="622032at2"/>
<dbReference type="STRING" id="356305.SAMN05421841_3431"/>
<evidence type="ECO:0000256" key="6">
    <source>
        <dbReference type="SAM" id="Phobius"/>
    </source>
</evidence>
<proteinExistence type="predicted"/>
<feature type="transmembrane region" description="Helical" evidence="6">
    <location>
        <begin position="239"/>
        <end position="256"/>
    </location>
</feature>
<evidence type="ECO:0000256" key="3">
    <source>
        <dbReference type="ARBA" id="ARBA00022692"/>
    </source>
</evidence>
<keyword evidence="8" id="KW-1185">Reference proteome</keyword>
<dbReference type="Proteomes" id="UP000199469">
    <property type="component" value="Unassembled WGS sequence"/>
</dbReference>
<sequence length="529" mass="60922">MKTAIPIFKSWIPDWMVKIVLFSMTLPGIVIFFLPLANINAAAGYYGSEPADMQFAVALFYAGYVGFYSLERRFFTFLAAKEYFIIFTTLQMLACLVCYITKDVYILFPVRFIQGMLFASNVNISLSLMFTRLKSERAREIGFSVFFGTLLCALPFNNLVTAELIDSYNFNIVFKSAIFSFFPGLLFIITGMNSFRLHVKFPLYKLDWQSFVMYSAILSLIGYITIFGQEYYWLDDVRISGSVLAIIILLIISIFRQKSLKRPYINLRIFSYRNCKVGLVVLFVMYICRFASGITNSYFTGVLKFDPFYLSYMNVFNILGIIAGVIISAAMILQKKRIRNIWLLGFCLLFVFHVRMYYLFDIQADEFNYFLPLFLQGMGVGFIMVPTIVYIIASVPVSLGPSAAAAALAIRYFGYAVSIAIINYFELFRKSMHYNAFQDHLTKIDPMVKNFLHKQNTKLSTKGMLEGISSKASEKLLIKNLTMQTQIRFAMDYYEMMAIFLLIIMVLIAIFPYVNRTRVYLRSRRLSPA</sequence>
<feature type="transmembrane region" description="Helical" evidence="6">
    <location>
        <begin position="370"/>
        <end position="393"/>
    </location>
</feature>
<evidence type="ECO:0000313" key="8">
    <source>
        <dbReference type="Proteomes" id="UP000199469"/>
    </source>
</evidence>
<feature type="transmembrane region" description="Helical" evidence="6">
    <location>
        <begin position="108"/>
        <end position="129"/>
    </location>
</feature>
<evidence type="ECO:0000256" key="4">
    <source>
        <dbReference type="ARBA" id="ARBA00022989"/>
    </source>
</evidence>
<name>A0A1I0RZL9_9FLAO</name>
<feature type="transmembrane region" description="Helical" evidence="6">
    <location>
        <begin position="83"/>
        <end position="102"/>
    </location>
</feature>
<feature type="transmembrane region" description="Helical" evidence="6">
    <location>
        <begin position="53"/>
        <end position="71"/>
    </location>
</feature>
<feature type="transmembrane region" description="Helical" evidence="6">
    <location>
        <begin position="141"/>
        <end position="160"/>
    </location>
</feature>
<dbReference type="RefSeq" id="WP_062676340.1">
    <property type="nucleotide sequence ID" value="NZ_FOIU01000003.1"/>
</dbReference>
<feature type="transmembrane region" description="Helical" evidence="6">
    <location>
        <begin position="211"/>
        <end position="233"/>
    </location>
</feature>
<feature type="transmembrane region" description="Helical" evidence="6">
    <location>
        <begin position="493"/>
        <end position="514"/>
    </location>
</feature>
<feature type="transmembrane region" description="Helical" evidence="6">
    <location>
        <begin position="311"/>
        <end position="333"/>
    </location>
</feature>
<dbReference type="PANTHER" id="PTHR42718:SF9">
    <property type="entry name" value="MAJOR FACILITATOR SUPERFAMILY MULTIDRUG TRANSPORTER MFSC"/>
    <property type="match status" value="1"/>
</dbReference>
<keyword evidence="2" id="KW-0813">Transport</keyword>
<dbReference type="AlphaFoldDB" id="A0A1I0RZL9"/>
<feature type="transmembrane region" description="Helical" evidence="6">
    <location>
        <begin position="340"/>
        <end position="358"/>
    </location>
</feature>
<feature type="transmembrane region" description="Helical" evidence="6">
    <location>
        <begin position="277"/>
        <end position="299"/>
    </location>
</feature>